<dbReference type="Proteomes" id="UP000464378">
    <property type="component" value="Chromosome"/>
</dbReference>
<gene>
    <name evidence="1" type="ORF">GMBLW1_44570</name>
</gene>
<dbReference type="EMBL" id="LR593887">
    <property type="protein sequence ID" value="VTS06831.1"/>
    <property type="molecule type" value="Genomic_DNA"/>
</dbReference>
<proteinExistence type="predicted"/>
<dbReference type="EMBL" id="LR586016">
    <property type="protein sequence ID" value="VIP04736.1"/>
    <property type="molecule type" value="Genomic_DNA"/>
</dbReference>
<evidence type="ECO:0000313" key="2">
    <source>
        <dbReference type="Proteomes" id="UP000464378"/>
    </source>
</evidence>
<name>A0A6C2YTD7_9BACT</name>
<dbReference type="RefSeq" id="WP_162659776.1">
    <property type="nucleotide sequence ID" value="NZ_LR593887.1"/>
</dbReference>
<protein>
    <submittedName>
        <fullName evidence="1">Uncharacterized protein</fullName>
    </submittedName>
</protein>
<sequence length="157" mass="16859">MRSVAVFLLVVVGLLNVGCAGGTRGAGGLHVGNARGSFVSQDDKLVFVVLGDEGNGGSAGTGFDRFTGALRTDDGREIPWQVRTGDGKSGRATIDGVEYDLAQGCLFLVSTRDRKTQVRQVPRDPSGVTHWDVERAVVQWAESDPEIREFVKAARKR</sequence>
<keyword evidence="2" id="KW-1185">Reference proteome</keyword>
<organism evidence="1">
    <name type="scientific">Tuwongella immobilis</name>
    <dbReference type="NCBI Taxonomy" id="692036"/>
    <lineage>
        <taxon>Bacteria</taxon>
        <taxon>Pseudomonadati</taxon>
        <taxon>Planctomycetota</taxon>
        <taxon>Planctomycetia</taxon>
        <taxon>Gemmatales</taxon>
        <taxon>Gemmataceae</taxon>
        <taxon>Tuwongella</taxon>
    </lineage>
</organism>
<dbReference type="KEGG" id="tim:GMBLW1_44570"/>
<evidence type="ECO:0000313" key="1">
    <source>
        <dbReference type="EMBL" id="VIP04736.1"/>
    </source>
</evidence>
<reference evidence="1" key="1">
    <citation type="submission" date="2019-04" db="EMBL/GenBank/DDBJ databases">
        <authorList>
            <consortium name="Science for Life Laboratories"/>
        </authorList>
    </citation>
    <scope>NUCLEOTIDE SEQUENCE</scope>
    <source>
        <strain evidence="1">MBLW1</strain>
    </source>
</reference>
<dbReference type="AlphaFoldDB" id="A0A6C2YTD7"/>
<dbReference type="InParanoid" id="A0A6C2YTD7"/>
<accession>A0A6C2YTD7</accession>